<proteinExistence type="predicted"/>
<accession>A0A662ZDK3</accession>
<organism evidence="2 3">
    <name type="scientific">Succinivibrio dextrinosolvens</name>
    <dbReference type="NCBI Taxonomy" id="83771"/>
    <lineage>
        <taxon>Bacteria</taxon>
        <taxon>Pseudomonadati</taxon>
        <taxon>Pseudomonadota</taxon>
        <taxon>Gammaproteobacteria</taxon>
        <taxon>Aeromonadales</taxon>
        <taxon>Succinivibrionaceae</taxon>
        <taxon>Succinivibrio</taxon>
    </lineage>
</organism>
<dbReference type="InterPro" id="IPR002559">
    <property type="entry name" value="Transposase_11"/>
</dbReference>
<dbReference type="GO" id="GO:0004803">
    <property type="term" value="F:transposase activity"/>
    <property type="evidence" value="ECO:0007669"/>
    <property type="project" value="InterPro"/>
</dbReference>
<evidence type="ECO:0000259" key="1">
    <source>
        <dbReference type="Pfam" id="PF01609"/>
    </source>
</evidence>
<dbReference type="PANTHER" id="PTHR34614">
    <property type="match status" value="1"/>
</dbReference>
<dbReference type="Proteomes" id="UP000243374">
    <property type="component" value="Unassembled WGS sequence"/>
</dbReference>
<dbReference type="OrthoDB" id="6171862at2"/>
<dbReference type="GO" id="GO:0006313">
    <property type="term" value="P:DNA transposition"/>
    <property type="evidence" value="ECO:0007669"/>
    <property type="project" value="InterPro"/>
</dbReference>
<dbReference type="AlphaFoldDB" id="A0A662ZDK3"/>
<dbReference type="RefSeq" id="WP_074841986.1">
    <property type="nucleotide sequence ID" value="NZ_CP047056.1"/>
</dbReference>
<dbReference type="GO" id="GO:0003677">
    <property type="term" value="F:DNA binding"/>
    <property type="evidence" value="ECO:0007669"/>
    <property type="project" value="InterPro"/>
</dbReference>
<protein>
    <submittedName>
        <fullName evidence="2">Transposase</fullName>
    </submittedName>
</protein>
<reference evidence="2 3" key="1">
    <citation type="submission" date="2016-10" db="EMBL/GenBank/DDBJ databases">
        <authorList>
            <person name="Varghese N."/>
            <person name="Submissions S."/>
        </authorList>
    </citation>
    <scope>NUCLEOTIDE SEQUENCE [LARGE SCALE GENOMIC DNA]</scope>
    <source>
        <strain evidence="2 3">22B</strain>
    </source>
</reference>
<sequence>MARPIKGDIRVETTKVRKSDKLLYVYERTVKYNPELRRNEILSSKLIGKITPESNGEVIPTKFRAKPKSNSNEPKEISRHHMGMMSLLEWIGSATGIDDDLKQVMPEEVYGPLADRISAIARFWIATGGDSLPDMYAWQVKHGISPEKMISEDIYHDVFEKLGTNESLIQNYFKLRASRLDSRDSIAYDSTTISTYSDSLSQARYGYNKEHDGLPTIKVLTLYSLNTEQPFAYWAQPGNIPDSICVENALKQLDFLDIDKPMVVTDNGFCTQENIVSYIQEHTRFASRITRNDGKWVSEAIDKHLADLDDINNVIDFDEDIAGICSTVRPKLSYTAKYTSANHKKGEHVSLTPRLYLGIFRSRSRRFEAERILTKDLYELKRMIEDGKEDQLSEAAMNRALKYLNWTTSRSGTIKVSFNKEAVDEAKKYMGIFSMCSNRVNSASELLNLGRKREHIEDMFELLKQKTDGNKPRVHDSDRLRGRQFVQFIALSYYDYLYKKIKDLKSKLGKPNGDAKHDLKQNLKEENSLLKWLRNTSLNEILQWFDAVDLIRLTGKKHQNLNLITETTKRDRMFLENIGYYGELNHTAKA</sequence>
<name>A0A662ZDK3_9GAMM</name>
<dbReference type="EMBL" id="FOSF01000138">
    <property type="protein sequence ID" value="SFK60575.1"/>
    <property type="molecule type" value="Genomic_DNA"/>
</dbReference>
<evidence type="ECO:0000313" key="2">
    <source>
        <dbReference type="EMBL" id="SFK60575.1"/>
    </source>
</evidence>
<feature type="domain" description="Transposase IS4-like" evidence="1">
    <location>
        <begin position="186"/>
        <end position="491"/>
    </location>
</feature>
<dbReference type="Pfam" id="PF01609">
    <property type="entry name" value="DDE_Tnp_1"/>
    <property type="match status" value="1"/>
</dbReference>
<gene>
    <name evidence="2" type="ORF">SAMN04487865_11381</name>
</gene>
<keyword evidence="3" id="KW-1185">Reference proteome</keyword>
<evidence type="ECO:0000313" key="3">
    <source>
        <dbReference type="Proteomes" id="UP000243374"/>
    </source>
</evidence>
<dbReference type="PANTHER" id="PTHR34614:SF2">
    <property type="entry name" value="TRANSPOSASE IS4-LIKE DOMAIN-CONTAINING PROTEIN"/>
    <property type="match status" value="1"/>
</dbReference>